<feature type="transmembrane region" description="Helical" evidence="7">
    <location>
        <begin position="34"/>
        <end position="52"/>
    </location>
</feature>
<keyword evidence="6 7" id="KW-0472">Membrane</keyword>
<organism evidence="8 9">
    <name type="scientific">Thioclava dalianensis</name>
    <dbReference type="NCBI Taxonomy" id="1185766"/>
    <lineage>
        <taxon>Bacteria</taxon>
        <taxon>Pseudomonadati</taxon>
        <taxon>Pseudomonadota</taxon>
        <taxon>Alphaproteobacteria</taxon>
        <taxon>Rhodobacterales</taxon>
        <taxon>Paracoccaceae</taxon>
        <taxon>Thioclava</taxon>
    </lineage>
</organism>
<proteinExistence type="predicted"/>
<dbReference type="GO" id="GO:0016020">
    <property type="term" value="C:membrane"/>
    <property type="evidence" value="ECO:0007669"/>
    <property type="project" value="UniProtKB-SubCell"/>
</dbReference>
<evidence type="ECO:0000256" key="2">
    <source>
        <dbReference type="ARBA" id="ARBA00022448"/>
    </source>
</evidence>
<feature type="transmembrane region" description="Helical" evidence="7">
    <location>
        <begin position="283"/>
        <end position="303"/>
    </location>
</feature>
<dbReference type="OrthoDB" id="7329340at2"/>
<feature type="transmembrane region" description="Helical" evidence="7">
    <location>
        <begin position="191"/>
        <end position="211"/>
    </location>
</feature>
<keyword evidence="2" id="KW-0813">Transport</keyword>
<accession>A0A074TDJ3</accession>
<keyword evidence="5 7" id="KW-1133">Transmembrane helix</keyword>
<dbReference type="STRING" id="1185766.SAMN05216224_1011022"/>
<evidence type="ECO:0000256" key="5">
    <source>
        <dbReference type="ARBA" id="ARBA00022989"/>
    </source>
</evidence>
<evidence type="ECO:0000313" key="9">
    <source>
        <dbReference type="Proteomes" id="UP000027725"/>
    </source>
</evidence>
<evidence type="ECO:0000256" key="3">
    <source>
        <dbReference type="ARBA" id="ARBA00022475"/>
    </source>
</evidence>
<dbReference type="InterPro" id="IPR004776">
    <property type="entry name" value="Mem_transp_PIN-like"/>
</dbReference>
<evidence type="ECO:0000256" key="7">
    <source>
        <dbReference type="SAM" id="Phobius"/>
    </source>
</evidence>
<keyword evidence="9" id="KW-1185">Reference proteome</keyword>
<feature type="transmembrane region" description="Helical" evidence="7">
    <location>
        <begin position="250"/>
        <end position="271"/>
    </location>
</feature>
<feature type="transmembrane region" description="Helical" evidence="7">
    <location>
        <begin position="158"/>
        <end position="179"/>
    </location>
</feature>
<reference evidence="8 9" key="1">
    <citation type="submission" date="2014-03" db="EMBL/GenBank/DDBJ databases">
        <title>The draft genome sequence of Thioclava dalianensis DLFJ1-1.</title>
        <authorList>
            <person name="Lai Q."/>
            <person name="Shao Z."/>
        </authorList>
    </citation>
    <scope>NUCLEOTIDE SEQUENCE [LARGE SCALE GENOMIC DNA]</scope>
    <source>
        <strain evidence="8 9">DLFJ1-1</strain>
    </source>
</reference>
<protein>
    <submittedName>
        <fullName evidence="8">Malate transporter</fullName>
    </submittedName>
</protein>
<evidence type="ECO:0000313" key="8">
    <source>
        <dbReference type="EMBL" id="KEP69729.1"/>
    </source>
</evidence>
<dbReference type="Proteomes" id="UP000027725">
    <property type="component" value="Unassembled WGS sequence"/>
</dbReference>
<feature type="transmembrane region" description="Helical" evidence="7">
    <location>
        <begin position="64"/>
        <end position="84"/>
    </location>
</feature>
<feature type="transmembrane region" description="Helical" evidence="7">
    <location>
        <begin position="223"/>
        <end position="244"/>
    </location>
</feature>
<evidence type="ECO:0000256" key="4">
    <source>
        <dbReference type="ARBA" id="ARBA00022692"/>
    </source>
</evidence>
<dbReference type="PANTHER" id="PTHR36838:SF3">
    <property type="entry name" value="TRANSPORTER AUXIN EFFLUX CARRIER EC FAMILY"/>
    <property type="match status" value="1"/>
</dbReference>
<sequence>MLEIFLKTLPFFALIGLGWCAGKARFFPPEASVWLTKFVFFFPLSAMIFKFSAALDLRTLFDPAFMLAYITGSGALWLLTFGVAKARREPTVLAAMESNTSMTGNTGFLGVPMLAVILGPQAVGPILMVLSCDLIVFTSIITIIVTATRHGKVSLAPIVSGLIGNPMIMSMAAGLIWAGFSLPMPGPLDDFVTILGAAATPGALFAIGASLADKSAERPGPALWLSFGKLILHPCAVAITALLIFHVDPFAAGVMICAAALPVAGNVYILAQHFGVAPQRVSAAILFSTAVSILTIPAVIHWVQG</sequence>
<dbReference type="eggNOG" id="COG0679">
    <property type="taxonomic scope" value="Bacteria"/>
</dbReference>
<dbReference type="GO" id="GO:0055085">
    <property type="term" value="P:transmembrane transport"/>
    <property type="evidence" value="ECO:0007669"/>
    <property type="project" value="InterPro"/>
</dbReference>
<comment type="caution">
    <text evidence="8">The sequence shown here is derived from an EMBL/GenBank/DDBJ whole genome shotgun (WGS) entry which is preliminary data.</text>
</comment>
<keyword evidence="4 7" id="KW-0812">Transmembrane</keyword>
<dbReference type="RefSeq" id="WP_038065933.1">
    <property type="nucleotide sequence ID" value="NZ_FOVB01000001.1"/>
</dbReference>
<name>A0A074TDJ3_9RHOB</name>
<evidence type="ECO:0000256" key="1">
    <source>
        <dbReference type="ARBA" id="ARBA00004141"/>
    </source>
</evidence>
<dbReference type="AlphaFoldDB" id="A0A074TDJ3"/>
<feature type="transmembrane region" description="Helical" evidence="7">
    <location>
        <begin position="122"/>
        <end position="146"/>
    </location>
</feature>
<evidence type="ECO:0000256" key="6">
    <source>
        <dbReference type="ARBA" id="ARBA00023136"/>
    </source>
</evidence>
<gene>
    <name evidence="8" type="ORF">DL1_02640</name>
</gene>
<comment type="subcellular location">
    <subcellularLocation>
        <location evidence="1">Membrane</location>
        <topology evidence="1">Multi-pass membrane protein</topology>
    </subcellularLocation>
</comment>
<dbReference type="PANTHER" id="PTHR36838">
    <property type="entry name" value="AUXIN EFFLUX CARRIER FAMILY PROTEIN"/>
    <property type="match status" value="1"/>
</dbReference>
<dbReference type="Pfam" id="PF03547">
    <property type="entry name" value="Mem_trans"/>
    <property type="match status" value="2"/>
</dbReference>
<keyword evidence="3" id="KW-1003">Cell membrane</keyword>
<dbReference type="EMBL" id="JHEH01000011">
    <property type="protein sequence ID" value="KEP69729.1"/>
    <property type="molecule type" value="Genomic_DNA"/>
</dbReference>